<dbReference type="RefSeq" id="XP_025410632.1">
    <property type="nucleotide sequence ID" value="XM_025554847.1"/>
</dbReference>
<dbReference type="GO" id="GO:0048935">
    <property type="term" value="P:peripheral nervous system neuron development"/>
    <property type="evidence" value="ECO:0007669"/>
    <property type="project" value="UniProtKB-ARBA"/>
</dbReference>
<dbReference type="CDD" id="cd01177">
    <property type="entry name" value="IPT_NFkappaB"/>
    <property type="match status" value="1"/>
</dbReference>
<dbReference type="GO" id="GO:0035206">
    <property type="term" value="P:regulation of hemocyte proliferation"/>
    <property type="evidence" value="ECO:0007669"/>
    <property type="project" value="UniProtKB-ARBA"/>
</dbReference>
<dbReference type="AlphaFoldDB" id="A0A8B8FJ74"/>
<dbReference type="Pfam" id="PF00554">
    <property type="entry name" value="RHD_DNA_bind"/>
    <property type="match status" value="1"/>
</dbReference>
<dbReference type="PIRSF" id="PIRSF001716">
    <property type="entry name" value="Dorsal"/>
    <property type="match status" value="1"/>
</dbReference>
<keyword evidence="3" id="KW-1185">Reference proteome</keyword>
<dbReference type="InterPro" id="IPR013783">
    <property type="entry name" value="Ig-like_fold"/>
</dbReference>
<dbReference type="InterPro" id="IPR011363">
    <property type="entry name" value="Dif"/>
</dbReference>
<evidence type="ECO:0000313" key="3">
    <source>
        <dbReference type="Proteomes" id="UP000694846"/>
    </source>
</evidence>
<dbReference type="FunFam" id="2.60.40.10:FF:000046">
    <property type="entry name" value="Nuclear factor NF-kappa-B p105 subunit"/>
    <property type="match status" value="1"/>
</dbReference>
<dbReference type="OrthoDB" id="7881762at2759"/>
<dbReference type="SUPFAM" id="SSF81296">
    <property type="entry name" value="E set domains"/>
    <property type="match status" value="1"/>
</dbReference>
<dbReference type="Proteomes" id="UP000694846">
    <property type="component" value="Unplaced"/>
</dbReference>
<dbReference type="PANTHER" id="PTHR24169">
    <property type="entry name" value="NUCLEAR FACTOR NF-KAPPA-B PROTEIN"/>
    <property type="match status" value="1"/>
</dbReference>
<proteinExistence type="predicted"/>
<dbReference type="Pfam" id="PF16179">
    <property type="entry name" value="RHD_dimer"/>
    <property type="match status" value="1"/>
</dbReference>
<dbReference type="SMART" id="SM00429">
    <property type="entry name" value="IPT"/>
    <property type="match status" value="1"/>
</dbReference>
<dbReference type="GO" id="GO:0005737">
    <property type="term" value="C:cytoplasm"/>
    <property type="evidence" value="ECO:0007669"/>
    <property type="project" value="InterPro"/>
</dbReference>
<dbReference type="GO" id="GO:0001228">
    <property type="term" value="F:DNA-binding transcription activator activity, RNA polymerase II-specific"/>
    <property type="evidence" value="ECO:0007669"/>
    <property type="project" value="UniProtKB-ARBA"/>
</dbReference>
<dbReference type="InterPro" id="IPR008967">
    <property type="entry name" value="p53-like_TF_DNA-bd_sf"/>
</dbReference>
<reference evidence="4" key="1">
    <citation type="submission" date="2025-08" db="UniProtKB">
        <authorList>
            <consortium name="RefSeq"/>
        </authorList>
    </citation>
    <scope>IDENTIFICATION</scope>
    <source>
        <tissue evidence="4">Whole body</tissue>
    </source>
</reference>
<sequence length="577" mass="64446">MDNINDNQSNIPDLQLSDIISLIEDYRMDPVQQMHSPSSNNGRRSTNSPYIEIIEQPASKALRFRYECEGRSAGSIPGVNSTTENKTYPTIQIVGYKGRAVVVVSCVTKDKPYRPHPHNLVGRDNCKKGICTIEINNESMTASFQNLGIQCVKRKDIDDALKVREKIRVDPFRTGFSHKDNPASIDLNAVKLCFQAFLEGSQKGEYSILKPIVSETIYDKKAMSDLVICRLSSASATVSGDNEVILLCEKVIKDDIQIRFFEEKDDGTCVWEGYADFQPSDVHKQVAIYFRTPKYRTTDIQNRVNVKIQLRRPSDGMCSDSRPFIFTPDYSVRALNQDPNNRKRPRLIYRDPPTCDPIPLAQSPSFISEMVVDQRSISVPIKEEPENSPNSYSGLYPPSNSSVHGQLSPMYNSRTPSPSEYQFPNVNSNTLNTLPKINVRPPTGISTNLGTISGCTTTVCSMLSNQNLSTQTNYDQSTAINISPSSCLTECNDPSNLMDTTITSLDRLDSSDLISSMIVDSEQLSTNLSTRLQLTEANIPGKSDEVVISENDHLSDSFDTIADNTLNEFCKIYTKRN</sequence>
<dbReference type="InterPro" id="IPR011539">
    <property type="entry name" value="RHD_DNA_bind_dom"/>
</dbReference>
<dbReference type="InterPro" id="IPR030492">
    <property type="entry name" value="RHD_CS"/>
</dbReference>
<accession>A0A8B8FJ74</accession>
<dbReference type="InterPro" id="IPR037059">
    <property type="entry name" value="RHD_DNA_bind_dom_sf"/>
</dbReference>
<dbReference type="InterPro" id="IPR000451">
    <property type="entry name" value="NFkB/Dor"/>
</dbReference>
<dbReference type="GO" id="GO:0045087">
    <property type="term" value="P:innate immune response"/>
    <property type="evidence" value="ECO:0007669"/>
    <property type="project" value="TreeGrafter"/>
</dbReference>
<dbReference type="GO" id="GO:0008063">
    <property type="term" value="P:Toll signaling pathway"/>
    <property type="evidence" value="ECO:0007669"/>
    <property type="project" value="UniProtKB-ARBA"/>
</dbReference>
<organism evidence="3 4">
    <name type="scientific">Sipha flava</name>
    <name type="common">yellow sugarcane aphid</name>
    <dbReference type="NCBI Taxonomy" id="143950"/>
    <lineage>
        <taxon>Eukaryota</taxon>
        <taxon>Metazoa</taxon>
        <taxon>Ecdysozoa</taxon>
        <taxon>Arthropoda</taxon>
        <taxon>Hexapoda</taxon>
        <taxon>Insecta</taxon>
        <taxon>Pterygota</taxon>
        <taxon>Neoptera</taxon>
        <taxon>Paraneoptera</taxon>
        <taxon>Hemiptera</taxon>
        <taxon>Sternorrhyncha</taxon>
        <taxon>Aphidomorpha</taxon>
        <taxon>Aphidoidea</taxon>
        <taxon>Aphididae</taxon>
        <taxon>Sipha</taxon>
    </lineage>
</organism>
<dbReference type="Gene3D" id="2.60.40.10">
    <property type="entry name" value="Immunoglobulins"/>
    <property type="match status" value="1"/>
</dbReference>
<evidence type="ECO:0000259" key="2">
    <source>
        <dbReference type="PROSITE" id="PS50254"/>
    </source>
</evidence>
<protein>
    <submittedName>
        <fullName evidence="4">Embryonic polarity protein dorsal-like isoform X1</fullName>
    </submittedName>
</protein>
<dbReference type="PANTHER" id="PTHR24169:SF25">
    <property type="entry name" value="DORSAL-RELATED IMMUNITY FACTOR DIF-RELATED"/>
    <property type="match status" value="1"/>
</dbReference>
<evidence type="ECO:0000256" key="1">
    <source>
        <dbReference type="SAM" id="MobiDB-lite"/>
    </source>
</evidence>
<dbReference type="GO" id="GO:0002225">
    <property type="term" value="P:positive regulation of antimicrobial peptide production"/>
    <property type="evidence" value="ECO:0007669"/>
    <property type="project" value="UniProtKB-ARBA"/>
</dbReference>
<dbReference type="Gene3D" id="2.60.40.340">
    <property type="entry name" value="Rel homology domain (RHD), DNA-binding domain"/>
    <property type="match status" value="1"/>
</dbReference>
<dbReference type="GO" id="GO:0038061">
    <property type="term" value="P:non-canonical NF-kappaB signal transduction"/>
    <property type="evidence" value="ECO:0007669"/>
    <property type="project" value="TreeGrafter"/>
</dbReference>
<dbReference type="PROSITE" id="PS01204">
    <property type="entry name" value="REL_1"/>
    <property type="match status" value="1"/>
</dbReference>
<feature type="region of interest" description="Disordered" evidence="1">
    <location>
        <begin position="380"/>
        <end position="417"/>
    </location>
</feature>
<feature type="domain" description="RHD" evidence="2">
    <location>
        <begin position="46"/>
        <end position="224"/>
    </location>
</feature>
<dbReference type="GO" id="GO:0000978">
    <property type="term" value="F:RNA polymerase II cis-regulatory region sequence-specific DNA binding"/>
    <property type="evidence" value="ECO:0007669"/>
    <property type="project" value="TreeGrafter"/>
</dbReference>
<dbReference type="PRINTS" id="PR00057">
    <property type="entry name" value="NFKBTNSCPFCT"/>
</dbReference>
<dbReference type="GeneID" id="112683701"/>
<dbReference type="FunFam" id="2.60.40.340:FF:000006">
    <property type="entry name" value="Dorsal isoform 1-B"/>
    <property type="match status" value="1"/>
</dbReference>
<gene>
    <name evidence="4" type="primary">LOC112683701</name>
</gene>
<dbReference type="InterPro" id="IPR033926">
    <property type="entry name" value="IPT_NFkappaB"/>
</dbReference>
<name>A0A8B8FJ74_9HEMI</name>
<dbReference type="GO" id="GO:0007249">
    <property type="term" value="P:canonical NF-kappaB signal transduction"/>
    <property type="evidence" value="ECO:0007669"/>
    <property type="project" value="UniProtKB-ARBA"/>
</dbReference>
<dbReference type="InterPro" id="IPR032397">
    <property type="entry name" value="RHD_dimer"/>
</dbReference>
<dbReference type="SUPFAM" id="SSF49417">
    <property type="entry name" value="p53-like transcription factors"/>
    <property type="match status" value="1"/>
</dbReference>
<dbReference type="GO" id="GO:0005654">
    <property type="term" value="C:nucleoplasm"/>
    <property type="evidence" value="ECO:0007669"/>
    <property type="project" value="UniProtKB-ARBA"/>
</dbReference>
<evidence type="ECO:0000313" key="4">
    <source>
        <dbReference type="RefSeq" id="XP_025410632.1"/>
    </source>
</evidence>
<dbReference type="InterPro" id="IPR014756">
    <property type="entry name" value="Ig_E-set"/>
</dbReference>
<dbReference type="PROSITE" id="PS50254">
    <property type="entry name" value="REL_2"/>
    <property type="match status" value="1"/>
</dbReference>
<dbReference type="GO" id="GO:0034097">
    <property type="term" value="P:response to cytokine"/>
    <property type="evidence" value="ECO:0007669"/>
    <property type="project" value="TreeGrafter"/>
</dbReference>
<dbReference type="GO" id="GO:0033554">
    <property type="term" value="P:cellular response to stress"/>
    <property type="evidence" value="ECO:0007669"/>
    <property type="project" value="TreeGrafter"/>
</dbReference>
<dbReference type="InterPro" id="IPR002909">
    <property type="entry name" value="IPT_dom"/>
</dbReference>
<feature type="compositionally biased region" description="Polar residues" evidence="1">
    <location>
        <begin position="387"/>
        <end position="417"/>
    </location>
</feature>